<gene>
    <name evidence="3" type="ORF">Q9312_19210</name>
    <name evidence="2" type="ORF">Q9312_19320</name>
</gene>
<protein>
    <recommendedName>
        <fullName evidence="5">DUF4177 domain-containing protein</fullName>
    </recommendedName>
</protein>
<dbReference type="AlphaFoldDB" id="A0AA51X8E3"/>
<reference evidence="2 4" key="1">
    <citation type="submission" date="2023-08" db="EMBL/GenBank/DDBJ databases">
        <title>Pleionea litopenaei sp. nov., isolated from stomach of juvenile Litopenaeus vannamei.</title>
        <authorList>
            <person name="Rho A.M."/>
            <person name="Hwang C.Y."/>
        </authorList>
    </citation>
    <scope>NUCLEOTIDE SEQUENCE [LARGE SCALE GENOMIC DNA]</scope>
    <source>
        <strain evidence="2 4">HL-JVS1</strain>
        <plasmid evidence="2 4">unnamed2</plasmid>
    </source>
</reference>
<keyword evidence="2" id="KW-0614">Plasmid</keyword>
<evidence type="ECO:0000313" key="4">
    <source>
        <dbReference type="Proteomes" id="UP001239782"/>
    </source>
</evidence>
<accession>A0AA51X8E3</accession>
<dbReference type="EMBL" id="CP133550">
    <property type="protein sequence ID" value="WMS89308.1"/>
    <property type="molecule type" value="Genomic_DNA"/>
</dbReference>
<sequence>MFKKYTTIALLVIISCFSFADDSQKTAVKFDYIYQSINYEVPNLDPLAKYELEKELKYYERKLKELGEEGWELVSFEHQNIGKAVVLLKKVK</sequence>
<organism evidence="2 4">
    <name type="scientific">Pleionea litopenaei</name>
    <dbReference type="NCBI Taxonomy" id="3070815"/>
    <lineage>
        <taxon>Bacteria</taxon>
        <taxon>Pseudomonadati</taxon>
        <taxon>Pseudomonadota</taxon>
        <taxon>Gammaproteobacteria</taxon>
        <taxon>Oceanospirillales</taxon>
        <taxon>Pleioneaceae</taxon>
        <taxon>Pleionea</taxon>
    </lineage>
</organism>
<keyword evidence="4" id="KW-1185">Reference proteome</keyword>
<name>A0AA51X8E3_9GAMM</name>
<feature type="chain" id="PRO_5044704659" description="DUF4177 domain-containing protein" evidence="1">
    <location>
        <begin position="21"/>
        <end position="92"/>
    </location>
</feature>
<evidence type="ECO:0008006" key="5">
    <source>
        <dbReference type="Google" id="ProtNLM"/>
    </source>
</evidence>
<feature type="signal peptide" evidence="1">
    <location>
        <begin position="1"/>
        <end position="20"/>
    </location>
</feature>
<evidence type="ECO:0000313" key="2">
    <source>
        <dbReference type="EMBL" id="WMS89287.1"/>
    </source>
</evidence>
<evidence type="ECO:0000313" key="3">
    <source>
        <dbReference type="EMBL" id="WMS89308.1"/>
    </source>
</evidence>
<dbReference type="KEGG" id="plei:Q9312_19210"/>
<dbReference type="RefSeq" id="WP_309204579.1">
    <property type="nucleotide sequence ID" value="NZ_CP133550.1"/>
</dbReference>
<dbReference type="Proteomes" id="UP001239782">
    <property type="component" value="Plasmid unnamed2"/>
</dbReference>
<dbReference type="EMBL" id="CP133550">
    <property type="protein sequence ID" value="WMS89287.1"/>
    <property type="molecule type" value="Genomic_DNA"/>
</dbReference>
<proteinExistence type="predicted"/>
<keyword evidence="1" id="KW-0732">Signal</keyword>
<evidence type="ECO:0000256" key="1">
    <source>
        <dbReference type="SAM" id="SignalP"/>
    </source>
</evidence>
<geneLocation type="plasmid" evidence="2 4">
    <name>unnamed2</name>
</geneLocation>
<dbReference type="PROSITE" id="PS51257">
    <property type="entry name" value="PROKAR_LIPOPROTEIN"/>
    <property type="match status" value="1"/>
</dbReference>
<dbReference type="KEGG" id="plei:Q9312_19320"/>